<keyword evidence="1" id="KW-0812">Transmembrane</keyword>
<dbReference type="RefSeq" id="WP_145384325.1">
    <property type="nucleotide sequence ID" value="NZ_CP037423.1"/>
</dbReference>
<accession>A0A518HHX6</accession>
<evidence type="ECO:0000313" key="3">
    <source>
        <dbReference type="Proteomes" id="UP000319004"/>
    </source>
</evidence>
<dbReference type="Proteomes" id="UP000319004">
    <property type="component" value="Chromosome"/>
</dbReference>
<evidence type="ECO:0000256" key="1">
    <source>
        <dbReference type="SAM" id="Phobius"/>
    </source>
</evidence>
<evidence type="ECO:0000313" key="2">
    <source>
        <dbReference type="EMBL" id="QDV40444.1"/>
    </source>
</evidence>
<keyword evidence="1" id="KW-1133">Transmembrane helix</keyword>
<feature type="transmembrane region" description="Helical" evidence="1">
    <location>
        <begin position="28"/>
        <end position="48"/>
    </location>
</feature>
<name>A0A518HHX6_9BACT</name>
<reference evidence="2 3" key="1">
    <citation type="submission" date="2019-03" db="EMBL/GenBank/DDBJ databases">
        <title>Deep-cultivation of Planctomycetes and their phenomic and genomic characterization uncovers novel biology.</title>
        <authorList>
            <person name="Wiegand S."/>
            <person name="Jogler M."/>
            <person name="Boedeker C."/>
            <person name="Pinto D."/>
            <person name="Vollmers J."/>
            <person name="Rivas-Marin E."/>
            <person name="Kohn T."/>
            <person name="Peeters S.H."/>
            <person name="Heuer A."/>
            <person name="Rast P."/>
            <person name="Oberbeckmann S."/>
            <person name="Bunk B."/>
            <person name="Jeske O."/>
            <person name="Meyerdierks A."/>
            <person name="Storesund J.E."/>
            <person name="Kallscheuer N."/>
            <person name="Luecker S."/>
            <person name="Lage O.M."/>
            <person name="Pohl T."/>
            <person name="Merkel B.J."/>
            <person name="Hornburger P."/>
            <person name="Mueller R.-W."/>
            <person name="Bruemmer F."/>
            <person name="Labrenz M."/>
            <person name="Spormann A.M."/>
            <person name="Op den Camp H."/>
            <person name="Overmann J."/>
            <person name="Amann R."/>
            <person name="Jetten M.S.M."/>
            <person name="Mascher T."/>
            <person name="Medema M.H."/>
            <person name="Devos D.P."/>
            <person name="Kaster A.-K."/>
            <person name="Ovreas L."/>
            <person name="Rohde M."/>
            <person name="Galperin M.Y."/>
            <person name="Jogler C."/>
        </authorList>
    </citation>
    <scope>NUCLEOTIDE SEQUENCE [LARGE SCALE GENOMIC DNA]</scope>
    <source>
        <strain evidence="2 3">Enr13</strain>
    </source>
</reference>
<sequence>MTSATDDHSDPHADKFNDPRVEYTRRGILLGVGVVLFGIAGAALSIWARRTRLEQSPQFWGPEVIEAFQLAAEIHLISQPEQPPSEIQPVRLTGMPGLGHLRHLLLDDRSYIWESVRDEPIRSRLTQSTCMTLWFSDPEAKRFPDAKVVIDLDQGWIGKQDGTQQVQLAERFRNALPAFLKRIADFEPLRVEMREKERSGDE</sequence>
<organism evidence="2 3">
    <name type="scientific">Stieleria neptunia</name>
    <dbReference type="NCBI Taxonomy" id="2527979"/>
    <lineage>
        <taxon>Bacteria</taxon>
        <taxon>Pseudomonadati</taxon>
        <taxon>Planctomycetota</taxon>
        <taxon>Planctomycetia</taxon>
        <taxon>Pirellulales</taxon>
        <taxon>Pirellulaceae</taxon>
        <taxon>Stieleria</taxon>
    </lineage>
</organism>
<keyword evidence="3" id="KW-1185">Reference proteome</keyword>
<protein>
    <submittedName>
        <fullName evidence="2">Uncharacterized protein</fullName>
    </submittedName>
</protein>
<dbReference type="AlphaFoldDB" id="A0A518HHX6"/>
<dbReference type="OrthoDB" id="268738at2"/>
<gene>
    <name evidence="2" type="ORF">Enr13x_02500</name>
</gene>
<dbReference type="EMBL" id="CP037423">
    <property type="protein sequence ID" value="QDV40444.1"/>
    <property type="molecule type" value="Genomic_DNA"/>
</dbReference>
<dbReference type="KEGG" id="snep:Enr13x_02500"/>
<keyword evidence="1" id="KW-0472">Membrane</keyword>
<proteinExistence type="predicted"/>